<reference evidence="2 3" key="1">
    <citation type="journal article" date="2019" name="Int. J. Syst. Evol. Microbiol.">
        <title>The Global Catalogue of Microorganisms (GCM) 10K type strain sequencing project: providing services to taxonomists for standard genome sequencing and annotation.</title>
        <authorList>
            <consortium name="The Broad Institute Genomics Platform"/>
            <consortium name="The Broad Institute Genome Sequencing Center for Infectious Disease"/>
            <person name="Wu L."/>
            <person name="Ma J."/>
        </authorList>
    </citation>
    <scope>NUCLEOTIDE SEQUENCE [LARGE SCALE GENOMIC DNA]</scope>
    <source>
        <strain evidence="2 3">CGMCC 1.12562</strain>
    </source>
</reference>
<evidence type="ECO:0000313" key="2">
    <source>
        <dbReference type="EMBL" id="MFC3476646.1"/>
    </source>
</evidence>
<gene>
    <name evidence="2" type="ORF">ACFOKC_02800</name>
</gene>
<dbReference type="Gene3D" id="3.40.50.2020">
    <property type="match status" value="1"/>
</dbReference>
<dbReference type="Gene3D" id="3.30.1310.20">
    <property type="entry name" value="PRTase-like"/>
    <property type="match status" value="1"/>
</dbReference>
<accession>A0ABD5NBH1</accession>
<dbReference type="Proteomes" id="UP001595660">
    <property type="component" value="Unassembled WGS sequence"/>
</dbReference>
<evidence type="ECO:0000259" key="1">
    <source>
        <dbReference type="Pfam" id="PF00156"/>
    </source>
</evidence>
<dbReference type="InterPro" id="IPR000836">
    <property type="entry name" value="PRTase_dom"/>
</dbReference>
<feature type="domain" description="Phosphoribosyltransferase" evidence="1">
    <location>
        <begin position="6"/>
        <end position="191"/>
    </location>
</feature>
<evidence type="ECO:0000313" key="3">
    <source>
        <dbReference type="Proteomes" id="UP001595660"/>
    </source>
</evidence>
<dbReference type="SUPFAM" id="SSF53271">
    <property type="entry name" value="PRTase-like"/>
    <property type="match status" value="1"/>
</dbReference>
<dbReference type="EMBL" id="JBHRWN010000002">
    <property type="protein sequence ID" value="MFC3476646.1"/>
    <property type="molecule type" value="Genomic_DNA"/>
</dbReference>
<dbReference type="CDD" id="cd06223">
    <property type="entry name" value="PRTases_typeI"/>
    <property type="match status" value="1"/>
</dbReference>
<dbReference type="InterPro" id="IPR029057">
    <property type="entry name" value="PRTase-like"/>
</dbReference>
<comment type="caution">
    <text evidence="2">The sequence shown here is derived from an EMBL/GenBank/DDBJ whole genome shotgun (WGS) entry which is preliminary data.</text>
</comment>
<protein>
    <submittedName>
        <fullName evidence="2">Phosphoribosyltransferase</fullName>
    </submittedName>
</protein>
<organism evidence="2 3">
    <name type="scientific">Halobacterium litoreum</name>
    <dbReference type="NCBI Taxonomy" id="2039234"/>
    <lineage>
        <taxon>Archaea</taxon>
        <taxon>Methanobacteriati</taxon>
        <taxon>Methanobacteriota</taxon>
        <taxon>Stenosarchaea group</taxon>
        <taxon>Halobacteria</taxon>
        <taxon>Halobacteriales</taxon>
        <taxon>Halobacteriaceae</taxon>
        <taxon>Halobacterium</taxon>
    </lineage>
</organism>
<dbReference type="GO" id="GO:0016757">
    <property type="term" value="F:glycosyltransferase activity"/>
    <property type="evidence" value="ECO:0007669"/>
    <property type="project" value="UniProtKB-KW"/>
</dbReference>
<sequence length="209" mass="21635">MFDDREAAGRELAALLAERGVAPDVVLAVPRGGLPVGRMVADRFDVPLDVVAAKKLGAPGNPELAIGAAASDGTVWVNDDLVARLGVDSDYLAAERERAAETAREKVDAYRADRPPLDLVGLTVAVVDDGVATGATTRACIESVRAMGAARVVLGVPVGPQDTLDELAGVADSVVCVETPGWFGAVGQAYRDFSQVSDADAMAYLDDGE</sequence>
<dbReference type="GeneID" id="69117440"/>
<keyword evidence="3" id="KW-1185">Reference proteome</keyword>
<dbReference type="RefSeq" id="WP_232572207.1">
    <property type="nucleotide sequence ID" value="NZ_CP089466.1"/>
</dbReference>
<dbReference type="AlphaFoldDB" id="A0ABD5NBH1"/>
<keyword evidence="2" id="KW-0328">Glycosyltransferase</keyword>
<proteinExistence type="predicted"/>
<dbReference type="Pfam" id="PF00156">
    <property type="entry name" value="Pribosyltran"/>
    <property type="match status" value="1"/>
</dbReference>
<name>A0ABD5NBH1_9EURY</name>
<keyword evidence="2" id="KW-0808">Transferase</keyword>